<reference evidence="1" key="1">
    <citation type="journal article" date="2015" name="MBio">
        <title>Eco-Evolutionary Dynamics of Episomes among Ecologically Cohesive Bacterial Populations.</title>
        <authorList>
            <person name="Xue H."/>
            <person name="Cordero O.X."/>
            <person name="Camas F.M."/>
            <person name="Trimble W."/>
            <person name="Meyer F."/>
            <person name="Guglielmini J."/>
            <person name="Rocha E.P."/>
            <person name="Polz M.F."/>
        </authorList>
    </citation>
    <scope>NUCLEOTIDE SEQUENCE</scope>
    <source>
        <strain evidence="1">FF_1</strain>
    </source>
</reference>
<accession>A0A0H3ZQL5</accession>
<dbReference type="EMBL" id="KP795476">
    <property type="protein sequence ID" value="AKN36204.1"/>
    <property type="molecule type" value="Genomic_DNA"/>
</dbReference>
<protein>
    <submittedName>
        <fullName evidence="1">Uncharacterized protein</fullName>
    </submittedName>
</protein>
<organism evidence="1">
    <name type="scientific">Vibrio splendidus</name>
    <dbReference type="NCBI Taxonomy" id="29497"/>
    <lineage>
        <taxon>Bacteria</taxon>
        <taxon>Pseudomonadati</taxon>
        <taxon>Pseudomonadota</taxon>
        <taxon>Gammaproteobacteria</taxon>
        <taxon>Vibrionales</taxon>
        <taxon>Vibrionaceae</taxon>
        <taxon>Vibrio</taxon>
    </lineage>
</organism>
<sequence>MSDFNVQSELSALKTQTQAIRKRSYSARKSRLDKYTHQLLKLHQSGATAAGLQRWLRTNKRIKVAHPTVLRWLEKHG</sequence>
<evidence type="ECO:0000313" key="1">
    <source>
        <dbReference type="EMBL" id="AKN36204.1"/>
    </source>
</evidence>
<proteinExistence type="predicted"/>
<dbReference type="AlphaFoldDB" id="A0A0H3ZQL5"/>
<name>A0A0H3ZQL5_VIBSP</name>